<feature type="transmembrane region" description="Helical" evidence="1">
    <location>
        <begin position="182"/>
        <end position="203"/>
    </location>
</feature>
<dbReference type="PANTHER" id="PTHR11161:SF0">
    <property type="entry name" value="O-ACYLTRANSFERASE LIKE PROTEIN"/>
    <property type="match status" value="1"/>
</dbReference>
<feature type="transmembrane region" description="Helical" evidence="1">
    <location>
        <begin position="434"/>
        <end position="452"/>
    </location>
</feature>
<gene>
    <name evidence="3" type="ORF">CLODIP_2_CD07720</name>
</gene>
<dbReference type="InterPro" id="IPR002656">
    <property type="entry name" value="Acyl_transf_3_dom"/>
</dbReference>
<organism evidence="3 4">
    <name type="scientific">Cloeon dipterum</name>
    <dbReference type="NCBI Taxonomy" id="197152"/>
    <lineage>
        <taxon>Eukaryota</taxon>
        <taxon>Metazoa</taxon>
        <taxon>Ecdysozoa</taxon>
        <taxon>Arthropoda</taxon>
        <taxon>Hexapoda</taxon>
        <taxon>Insecta</taxon>
        <taxon>Pterygota</taxon>
        <taxon>Palaeoptera</taxon>
        <taxon>Ephemeroptera</taxon>
        <taxon>Pisciforma</taxon>
        <taxon>Baetidae</taxon>
        <taxon>Cloeon</taxon>
    </lineage>
</organism>
<dbReference type="Pfam" id="PF01757">
    <property type="entry name" value="Acyl_transf_3"/>
    <property type="match status" value="1"/>
</dbReference>
<feature type="transmembrane region" description="Helical" evidence="1">
    <location>
        <begin position="355"/>
        <end position="378"/>
    </location>
</feature>
<dbReference type="GO" id="GO:0016747">
    <property type="term" value="F:acyltransferase activity, transferring groups other than amino-acyl groups"/>
    <property type="evidence" value="ECO:0007669"/>
    <property type="project" value="InterPro"/>
</dbReference>
<feature type="transmembrane region" description="Helical" evidence="1">
    <location>
        <begin position="472"/>
        <end position="494"/>
    </location>
</feature>
<keyword evidence="1" id="KW-0472">Membrane</keyword>
<dbReference type="OrthoDB" id="118951at2759"/>
<proteinExistence type="predicted"/>
<accession>A0A8S1E739</accession>
<dbReference type="PANTHER" id="PTHR11161">
    <property type="entry name" value="O-ACYLTRANSFERASE"/>
    <property type="match status" value="1"/>
</dbReference>
<feature type="transmembrane region" description="Helical" evidence="1">
    <location>
        <begin position="398"/>
        <end position="422"/>
    </location>
</feature>
<feature type="transmembrane region" description="Helical" evidence="1">
    <location>
        <begin position="140"/>
        <end position="162"/>
    </location>
</feature>
<keyword evidence="1" id="KW-0812">Transmembrane</keyword>
<evidence type="ECO:0000256" key="1">
    <source>
        <dbReference type="SAM" id="Phobius"/>
    </source>
</evidence>
<feature type="transmembrane region" description="Helical" evidence="1">
    <location>
        <begin position="249"/>
        <end position="271"/>
    </location>
</feature>
<feature type="transmembrane region" description="Helical" evidence="1">
    <location>
        <begin position="89"/>
        <end position="109"/>
    </location>
</feature>
<name>A0A8S1E739_9INSE</name>
<feature type="transmembrane region" description="Helical" evidence="1">
    <location>
        <begin position="278"/>
        <end position="299"/>
    </location>
</feature>
<dbReference type="EMBL" id="CADEPI010000702">
    <property type="protein sequence ID" value="CAB3388149.1"/>
    <property type="molecule type" value="Genomic_DNA"/>
</dbReference>
<sequence length="510" mass="58241">MGTVGLNVSNAVTYVPSCEYDGGRDPDAGFWATIGVIAFLVLLVISAATAEWYFEKFEAKPPEAIVTLTTAFSLKRNLQQLFKISRSRVAGQVPCLNGIRVISTIWVVVGHKYEIFLPNMPFVNTFELLKMPQKFSSMPYINALFAVDTFFVLSGFLVTYIYCTDAIKGRKFNVIQYYVYRYLRLTVPVAVMVLFVAFVVYHIGRGPQWNTLLGFQSQICREKWWTTLLYINNFADYDKYPVMNTCLYVSWYLSVDMQLSWVAPIVLLPLMRWPKYTMIGVGGLVLLSTSLIFGLTFVYNFFWTYPVYNIPYETSQPDYYFWCYVMPWTRAQPYLVGMALGWLMSKPRKPLSRVWALAIWLISTACVLAVLFTVTLAYQPDHPYDEIEAAFYNSLHRLVWGLSIAWVIYACTNGLAGPVNSLLSWHYWQPFSKLSYCVFLTHTLVIFSGAGLNRTPAYFSHGYMAHSVLGDLVVDIPFAILLYVTTEAPSITLIRKLFGKDKRAAPMTAK</sequence>
<dbReference type="AlphaFoldDB" id="A0A8S1E739"/>
<reference evidence="3 4" key="1">
    <citation type="submission" date="2020-04" db="EMBL/GenBank/DDBJ databases">
        <authorList>
            <person name="Alioto T."/>
            <person name="Alioto T."/>
            <person name="Gomez Garrido J."/>
        </authorList>
    </citation>
    <scope>NUCLEOTIDE SEQUENCE [LARGE SCALE GENOMIC DNA]</scope>
</reference>
<evidence type="ECO:0000259" key="2">
    <source>
        <dbReference type="Pfam" id="PF01757"/>
    </source>
</evidence>
<evidence type="ECO:0000313" key="4">
    <source>
        <dbReference type="Proteomes" id="UP000494165"/>
    </source>
</evidence>
<dbReference type="Proteomes" id="UP000494165">
    <property type="component" value="Unassembled WGS sequence"/>
</dbReference>
<keyword evidence="4" id="KW-1185">Reference proteome</keyword>
<feature type="domain" description="Acyltransferase 3" evidence="2">
    <location>
        <begin position="95"/>
        <end position="447"/>
    </location>
</feature>
<dbReference type="InterPro" id="IPR052728">
    <property type="entry name" value="O2_lipid_transport_reg"/>
</dbReference>
<feature type="transmembrane region" description="Helical" evidence="1">
    <location>
        <begin position="30"/>
        <end position="54"/>
    </location>
</feature>
<protein>
    <recommendedName>
        <fullName evidence="2">Acyltransferase 3 domain-containing protein</fullName>
    </recommendedName>
</protein>
<comment type="caution">
    <text evidence="3">The sequence shown here is derived from an EMBL/GenBank/DDBJ whole genome shotgun (WGS) entry which is preliminary data.</text>
</comment>
<evidence type="ECO:0000313" key="3">
    <source>
        <dbReference type="EMBL" id="CAB3388149.1"/>
    </source>
</evidence>
<feature type="transmembrane region" description="Helical" evidence="1">
    <location>
        <begin position="319"/>
        <end position="343"/>
    </location>
</feature>
<keyword evidence="1" id="KW-1133">Transmembrane helix</keyword>